<dbReference type="Proteomes" id="UP000270021">
    <property type="component" value="Chromosome"/>
</dbReference>
<protein>
    <submittedName>
        <fullName evidence="1">DUF4235 domain-containing protein</fullName>
    </submittedName>
</protein>
<organism evidence="1 2">
    <name type="scientific">Flaviflexus salsibiostraticola</name>
    <dbReference type="NCBI Taxonomy" id="1282737"/>
    <lineage>
        <taxon>Bacteria</taxon>
        <taxon>Bacillati</taxon>
        <taxon>Actinomycetota</taxon>
        <taxon>Actinomycetes</taxon>
        <taxon>Actinomycetales</taxon>
        <taxon>Actinomycetaceae</taxon>
        <taxon>Flaviflexus</taxon>
    </lineage>
</organism>
<proteinExistence type="predicted"/>
<keyword evidence="2" id="KW-1185">Reference proteome</keyword>
<reference evidence="1 2" key="1">
    <citation type="submission" date="2018-12" db="EMBL/GenBank/DDBJ databases">
        <title>Complete genome sequence of Flaviflexus salsibiostraticola KCTC 33148.</title>
        <authorList>
            <person name="Bae J.-W."/>
        </authorList>
    </citation>
    <scope>NUCLEOTIDE SEQUENCE [LARGE SCALE GENOMIC DNA]</scope>
    <source>
        <strain evidence="1 2">KCTC 33148</strain>
    </source>
</reference>
<dbReference type="KEGG" id="fsl:EJO69_07675"/>
<gene>
    <name evidence="1" type="ORF">EJO69_07675</name>
</gene>
<evidence type="ECO:0000313" key="2">
    <source>
        <dbReference type="Proteomes" id="UP000270021"/>
    </source>
</evidence>
<accession>A0A3Q8WTV5</accession>
<dbReference type="AlphaFoldDB" id="A0A3Q8WTV5"/>
<dbReference type="EMBL" id="CP034438">
    <property type="protein sequence ID" value="AZN30197.1"/>
    <property type="molecule type" value="Genomic_DNA"/>
</dbReference>
<name>A0A3Q8WTV5_9ACTO</name>
<evidence type="ECO:0000313" key="1">
    <source>
        <dbReference type="EMBL" id="AZN30197.1"/>
    </source>
</evidence>
<dbReference type="InterPro" id="IPR025329">
    <property type="entry name" value="DUF4235"/>
</dbReference>
<dbReference type="RefSeq" id="WP_126040729.1">
    <property type="nucleotide sequence ID" value="NZ_CP034438.1"/>
</dbReference>
<dbReference type="Pfam" id="PF14019">
    <property type="entry name" value="DUF4235"/>
    <property type="match status" value="1"/>
</dbReference>
<sequence>MDIGWKIVSTGGGLLAGLVAKKIVEFGWQAATGHDAPNEDDFQSNLVEAVVFSVVAAATNTIIRNLVMKKASSWYGQGAKAVAVDA</sequence>